<keyword evidence="1" id="KW-0862">Zinc</keyword>
<protein>
    <recommendedName>
        <fullName evidence="2">SWIM-type domain-containing protein</fullName>
    </recommendedName>
</protein>
<reference evidence="3" key="1">
    <citation type="submission" date="2021-12" db="EMBL/GenBank/DDBJ databases">
        <authorList>
            <person name="King R."/>
        </authorList>
    </citation>
    <scope>NUCLEOTIDE SEQUENCE</scope>
</reference>
<accession>A0A9P0BYY5</accession>
<dbReference type="PROSITE" id="PS50966">
    <property type="entry name" value="ZF_SWIM"/>
    <property type="match status" value="1"/>
</dbReference>
<dbReference type="Proteomes" id="UP001154114">
    <property type="component" value="Chromosome 4"/>
</dbReference>
<feature type="domain" description="SWIM-type" evidence="2">
    <location>
        <begin position="528"/>
        <end position="566"/>
    </location>
</feature>
<dbReference type="EMBL" id="LR824007">
    <property type="protein sequence ID" value="CAH0603513.1"/>
    <property type="molecule type" value="Genomic_DNA"/>
</dbReference>
<gene>
    <name evidence="3" type="ORF">CINC_LOCUS10707</name>
</gene>
<dbReference type="GO" id="GO:0008270">
    <property type="term" value="F:zinc ion binding"/>
    <property type="evidence" value="ECO:0007669"/>
    <property type="project" value="UniProtKB-KW"/>
</dbReference>
<dbReference type="AlphaFoldDB" id="A0A9P0BYY5"/>
<evidence type="ECO:0000259" key="2">
    <source>
        <dbReference type="PROSITE" id="PS50966"/>
    </source>
</evidence>
<keyword evidence="1" id="KW-0863">Zinc-finger</keyword>
<keyword evidence="1" id="KW-0479">Metal-binding</keyword>
<proteinExistence type="predicted"/>
<evidence type="ECO:0000313" key="3">
    <source>
        <dbReference type="EMBL" id="CAH0603513.1"/>
    </source>
</evidence>
<dbReference type="InterPro" id="IPR007527">
    <property type="entry name" value="Znf_SWIM"/>
</dbReference>
<dbReference type="OrthoDB" id="119028at2759"/>
<evidence type="ECO:0000256" key="1">
    <source>
        <dbReference type="PROSITE-ProRule" id="PRU00325"/>
    </source>
</evidence>
<name>A0A9P0BYY5_CHRIL</name>
<evidence type="ECO:0000313" key="4">
    <source>
        <dbReference type="Proteomes" id="UP001154114"/>
    </source>
</evidence>
<sequence length="601" mass="71049">MALILEEEDESTDSNSDCEPPTMYHYYKHAHELQVPAKFPRYNWLLLKKCESLEVALEFLQAEDTWDEDHSYDWEEDKMYYKCIQSNCPAKRYLLTEYETTHVVLFRTETEHYHRNCAPKELDQDLLKEIKKLVDIDIVEPSAIISALSDLEHLVPPTEEELGEYISHIKKNQFKRQHLEPEDLRMFILNYSSLPDNWHEPFVVDYEMSPAGFPLFFRMVLSTKHLLSCAGSVTIIHASATYRLSWQGYPVIVVGTSDKDKRFHPFCLFVTSNEYETKEDYRLIFAGLRQKILFFFRQRFKPKYLVNDASDSIQRAFQETFITVRMRICWGYARDEIKHRARSEMDESTQKEMFADLEMIHTITGKAAFNAAIYFFKQKYHEYTDFIDYLNDEWIMKNRNWYLGAVPGTPSTNATLNQYIRELRAKNIVNDDLNLVNFLLTISKIVNGWSTRYRRDPNWVFSLQPTIDIPLWANSFCWSRHPKELDMIRRNDRYLCYLVPVGDRSIIRRFNSPATNLKDFKKQYMSNWRVLVPVNKQEWARGKCNCPKFFKNFICPHVVGLAIRLKSVTVPPAAVALAKEERIDRLKAYLLKKRNADDDSD</sequence>
<organism evidence="3 4">
    <name type="scientific">Chrysodeixis includens</name>
    <name type="common">Soybean looper</name>
    <name type="synonym">Pseudoplusia includens</name>
    <dbReference type="NCBI Taxonomy" id="689277"/>
    <lineage>
        <taxon>Eukaryota</taxon>
        <taxon>Metazoa</taxon>
        <taxon>Ecdysozoa</taxon>
        <taxon>Arthropoda</taxon>
        <taxon>Hexapoda</taxon>
        <taxon>Insecta</taxon>
        <taxon>Pterygota</taxon>
        <taxon>Neoptera</taxon>
        <taxon>Endopterygota</taxon>
        <taxon>Lepidoptera</taxon>
        <taxon>Glossata</taxon>
        <taxon>Ditrysia</taxon>
        <taxon>Noctuoidea</taxon>
        <taxon>Noctuidae</taxon>
        <taxon>Plusiinae</taxon>
        <taxon>Chrysodeixis</taxon>
    </lineage>
</organism>
<keyword evidence="4" id="KW-1185">Reference proteome</keyword>